<comment type="caution">
    <text evidence="1">The sequence shown here is derived from an EMBL/GenBank/DDBJ whole genome shotgun (WGS) entry which is preliminary data.</text>
</comment>
<organism evidence="1 3">
    <name type="scientific">Rotaria sordida</name>
    <dbReference type="NCBI Taxonomy" id="392033"/>
    <lineage>
        <taxon>Eukaryota</taxon>
        <taxon>Metazoa</taxon>
        <taxon>Spiralia</taxon>
        <taxon>Gnathifera</taxon>
        <taxon>Rotifera</taxon>
        <taxon>Eurotatoria</taxon>
        <taxon>Bdelloidea</taxon>
        <taxon>Philodinida</taxon>
        <taxon>Philodinidae</taxon>
        <taxon>Rotaria</taxon>
    </lineage>
</organism>
<evidence type="ECO:0000313" key="1">
    <source>
        <dbReference type="EMBL" id="CAF1055543.1"/>
    </source>
</evidence>
<dbReference type="OrthoDB" id="10003886at2759"/>
<gene>
    <name evidence="2" type="ORF">OTI717_LOCUS14079</name>
    <name evidence="1" type="ORF">RFH988_LOCUS16969</name>
</gene>
<sequence length="252" mass="29012">MNLNTGFFAAYCYRRKQPTVEYRVPLNSQQHQHSLLLRNAQSLIDITNGSESFLPSIPTAKDSNDGHRPYRRNDFANNHLFIAKHKLARVFLDRPTVNTELTDDLIHLFDPYEPKQKIRRKYKNKRQNKSDCKSISTFDQDVHLSVINLVMKPSLSSSQTPDPISTISYRHAQAINFQTRAPRPSIAWVNPAITQYFQSTSNHLIKDQFETNTIINELLDNKSDIINNTINPLDSSVSYVKSIINVSRPKQD</sequence>
<dbReference type="Proteomes" id="UP000663823">
    <property type="component" value="Unassembled WGS sequence"/>
</dbReference>
<dbReference type="Proteomes" id="UP000663882">
    <property type="component" value="Unassembled WGS sequence"/>
</dbReference>
<dbReference type="EMBL" id="CAJNOO010000888">
    <property type="protein sequence ID" value="CAF1055543.1"/>
    <property type="molecule type" value="Genomic_DNA"/>
</dbReference>
<name>A0A814KXF8_9BILA</name>
<proteinExistence type="predicted"/>
<evidence type="ECO:0000313" key="2">
    <source>
        <dbReference type="EMBL" id="CAF3725138.1"/>
    </source>
</evidence>
<evidence type="ECO:0000313" key="3">
    <source>
        <dbReference type="Proteomes" id="UP000663882"/>
    </source>
</evidence>
<reference evidence="1" key="1">
    <citation type="submission" date="2021-02" db="EMBL/GenBank/DDBJ databases">
        <authorList>
            <person name="Nowell W R."/>
        </authorList>
    </citation>
    <scope>NUCLEOTIDE SEQUENCE</scope>
</reference>
<dbReference type="AlphaFoldDB" id="A0A814KXF8"/>
<dbReference type="EMBL" id="CAJOAX010001543">
    <property type="protein sequence ID" value="CAF3725138.1"/>
    <property type="molecule type" value="Genomic_DNA"/>
</dbReference>
<accession>A0A814KXF8</accession>
<protein>
    <submittedName>
        <fullName evidence="1">Uncharacterized protein</fullName>
    </submittedName>
</protein>